<dbReference type="NCBIfam" id="NF038196">
    <property type="entry name" value="ferrodoxin_EFR1"/>
    <property type="match status" value="1"/>
</dbReference>
<evidence type="ECO:0000259" key="1">
    <source>
        <dbReference type="PROSITE" id="PS51379"/>
    </source>
</evidence>
<dbReference type="AlphaFoldDB" id="X1JYU9"/>
<proteinExistence type="predicted"/>
<evidence type="ECO:0000313" key="2">
    <source>
        <dbReference type="EMBL" id="GAH83444.1"/>
    </source>
</evidence>
<accession>X1JYU9</accession>
<dbReference type="Pfam" id="PF13187">
    <property type="entry name" value="Fer4_9"/>
    <property type="match status" value="1"/>
</dbReference>
<feature type="domain" description="4Fe-4S ferredoxin-type" evidence="1">
    <location>
        <begin position="113"/>
        <end position="142"/>
    </location>
</feature>
<dbReference type="Gene3D" id="3.30.70.20">
    <property type="match status" value="1"/>
</dbReference>
<protein>
    <recommendedName>
        <fullName evidence="1">4Fe-4S ferredoxin-type domain-containing protein</fullName>
    </recommendedName>
</protein>
<dbReference type="InterPro" id="IPR017900">
    <property type="entry name" value="4Fe4S_Fe_S_CS"/>
</dbReference>
<dbReference type="PROSITE" id="PS00198">
    <property type="entry name" value="4FE4S_FER_1"/>
    <property type="match status" value="1"/>
</dbReference>
<feature type="domain" description="4Fe-4S ferredoxin-type" evidence="1">
    <location>
        <begin position="143"/>
        <end position="172"/>
    </location>
</feature>
<feature type="non-terminal residue" evidence="2">
    <location>
        <position position="1"/>
    </location>
</feature>
<gene>
    <name evidence="2" type="ORF">S03H2_63265</name>
</gene>
<reference evidence="2" key="1">
    <citation type="journal article" date="2014" name="Front. Microbiol.">
        <title>High frequency of phylogenetically diverse reductive dehalogenase-homologous genes in deep subseafloor sedimentary metagenomes.</title>
        <authorList>
            <person name="Kawai M."/>
            <person name="Futagami T."/>
            <person name="Toyoda A."/>
            <person name="Takaki Y."/>
            <person name="Nishi S."/>
            <person name="Hori S."/>
            <person name="Arai W."/>
            <person name="Tsubouchi T."/>
            <person name="Morono Y."/>
            <person name="Uchiyama I."/>
            <person name="Ito T."/>
            <person name="Fujiyama A."/>
            <person name="Inagaki F."/>
            <person name="Takami H."/>
        </authorList>
    </citation>
    <scope>NUCLEOTIDE SEQUENCE</scope>
    <source>
        <strain evidence="2">Expedition CK06-06</strain>
    </source>
</reference>
<name>X1JYU9_9ZZZZ</name>
<organism evidence="2">
    <name type="scientific">marine sediment metagenome</name>
    <dbReference type="NCBI Taxonomy" id="412755"/>
    <lineage>
        <taxon>unclassified sequences</taxon>
        <taxon>metagenomes</taxon>
        <taxon>ecological metagenomes</taxon>
    </lineage>
</organism>
<dbReference type="EMBL" id="BARU01040971">
    <property type="protein sequence ID" value="GAH83444.1"/>
    <property type="molecule type" value="Genomic_DNA"/>
</dbReference>
<sequence length="200" mass="23336">IVTRGGTKCFAFNKINKILKRNRKCLDSTFILTMINNDPKFEVYEIPTSENISKVESKIQTRLDSISKIIINKEKYQEKDTDYIDFPFIKPVNYLLERLVLLGMFWADVTHTNNYFYADSKCTGCGICEKVCLSQKIKMVNKKPVWQKNIKCYLCYTCLNYCPEQAVQIKSKIYMKSYTDKNGRYPHPFATIKDIAGQKN</sequence>
<dbReference type="PROSITE" id="PS51379">
    <property type="entry name" value="4FE4S_FER_2"/>
    <property type="match status" value="2"/>
</dbReference>
<dbReference type="InterPro" id="IPR047964">
    <property type="entry name" value="EFR1-like"/>
</dbReference>
<dbReference type="SUPFAM" id="SSF54862">
    <property type="entry name" value="4Fe-4S ferredoxins"/>
    <property type="match status" value="1"/>
</dbReference>
<comment type="caution">
    <text evidence="2">The sequence shown here is derived from an EMBL/GenBank/DDBJ whole genome shotgun (WGS) entry which is preliminary data.</text>
</comment>
<dbReference type="InterPro" id="IPR017896">
    <property type="entry name" value="4Fe4S_Fe-S-bd"/>
</dbReference>